<evidence type="ECO:0000256" key="5">
    <source>
        <dbReference type="ARBA" id="ARBA00023242"/>
    </source>
</evidence>
<dbReference type="PANTHER" id="PTHR14582:SF1">
    <property type="entry name" value="CENTROMERE PROTEIN O"/>
    <property type="match status" value="1"/>
</dbReference>
<proteinExistence type="inferred from homology"/>
<name>A0A4P9Y1Z0_9FUNG</name>
<organism evidence="7 8">
    <name type="scientific">Piptocephalis cylindrospora</name>
    <dbReference type="NCBI Taxonomy" id="1907219"/>
    <lineage>
        <taxon>Eukaryota</taxon>
        <taxon>Fungi</taxon>
        <taxon>Fungi incertae sedis</taxon>
        <taxon>Zoopagomycota</taxon>
        <taxon>Zoopagomycotina</taxon>
        <taxon>Zoopagomycetes</taxon>
        <taxon>Zoopagales</taxon>
        <taxon>Piptocephalidaceae</taxon>
        <taxon>Piptocephalis</taxon>
    </lineage>
</organism>
<evidence type="ECO:0000313" key="8">
    <source>
        <dbReference type="Proteomes" id="UP000267251"/>
    </source>
</evidence>
<keyword evidence="6" id="KW-0137">Centromere</keyword>
<protein>
    <submittedName>
        <fullName evidence="7">Cenp-O kinetochore centromere component-domain-containing protein</fullName>
    </submittedName>
</protein>
<dbReference type="CDD" id="cd23835">
    <property type="entry name" value="DRWD-N_CENP-O"/>
    <property type="match status" value="1"/>
</dbReference>
<keyword evidence="8" id="KW-1185">Reference proteome</keyword>
<evidence type="ECO:0000313" key="7">
    <source>
        <dbReference type="EMBL" id="RKP11850.1"/>
    </source>
</evidence>
<dbReference type="Pfam" id="PF09496">
    <property type="entry name" value="CENP-O"/>
    <property type="match status" value="1"/>
</dbReference>
<dbReference type="EMBL" id="KZ988618">
    <property type="protein sequence ID" value="RKP11850.1"/>
    <property type="molecule type" value="Genomic_DNA"/>
</dbReference>
<sequence>MSTPLNTRLSRDIPAALAQIQEDVREEHKLEQRLYQATLQEKSVTSIGMLLAQRQEQHSKRLDGEEKEADLEQKMMKGIWEESKTRHALSLEQAHRLTGRSEFILRGGAMRGIRLETFYEGAYHETYYIILQPPGPKARSKGISWRVHRHTLPSFIPIRQLGKAWLRKNEQRLWMEVDELLQAYVSRREQLKALKSSNVLNEWWSVQDIQADTSLSFATLMLCPMRSTLSIPSIMVRLMYEDKKILQRVITIDFDK</sequence>
<dbReference type="OrthoDB" id="10050372at2759"/>
<evidence type="ECO:0000256" key="6">
    <source>
        <dbReference type="ARBA" id="ARBA00023328"/>
    </source>
</evidence>
<gene>
    <name evidence="7" type="ORF">BJ684DRAFT_21576</name>
</gene>
<evidence type="ECO:0000256" key="4">
    <source>
        <dbReference type="ARBA" id="ARBA00022454"/>
    </source>
</evidence>
<dbReference type="GO" id="GO:0005634">
    <property type="term" value="C:nucleus"/>
    <property type="evidence" value="ECO:0007669"/>
    <property type="project" value="UniProtKB-SubCell"/>
</dbReference>
<dbReference type="Proteomes" id="UP000267251">
    <property type="component" value="Unassembled WGS sequence"/>
</dbReference>
<evidence type="ECO:0000256" key="1">
    <source>
        <dbReference type="ARBA" id="ARBA00004123"/>
    </source>
</evidence>
<accession>A0A4P9Y1Z0</accession>
<keyword evidence="5" id="KW-0539">Nucleus</keyword>
<comment type="subcellular location">
    <subcellularLocation>
        <location evidence="2">Chromosome</location>
        <location evidence="2">Centromere</location>
    </subcellularLocation>
    <subcellularLocation>
        <location evidence="1">Nucleus</location>
    </subcellularLocation>
</comment>
<dbReference type="PANTHER" id="PTHR14582">
    <property type="entry name" value="INNER KINETOCHORE SUBUNIT MAL2"/>
    <property type="match status" value="1"/>
</dbReference>
<evidence type="ECO:0000256" key="3">
    <source>
        <dbReference type="ARBA" id="ARBA00007321"/>
    </source>
</evidence>
<dbReference type="InterPro" id="IPR018464">
    <property type="entry name" value="CENP-O"/>
</dbReference>
<reference evidence="8" key="1">
    <citation type="journal article" date="2018" name="Nat. Microbiol.">
        <title>Leveraging single-cell genomics to expand the fungal tree of life.</title>
        <authorList>
            <person name="Ahrendt S.R."/>
            <person name="Quandt C.A."/>
            <person name="Ciobanu D."/>
            <person name="Clum A."/>
            <person name="Salamov A."/>
            <person name="Andreopoulos B."/>
            <person name="Cheng J.F."/>
            <person name="Woyke T."/>
            <person name="Pelin A."/>
            <person name="Henrissat B."/>
            <person name="Reynolds N.K."/>
            <person name="Benny G.L."/>
            <person name="Smith M.E."/>
            <person name="James T.Y."/>
            <person name="Grigoriev I.V."/>
        </authorList>
    </citation>
    <scope>NUCLEOTIDE SEQUENCE [LARGE SCALE GENOMIC DNA]</scope>
</reference>
<dbReference type="AlphaFoldDB" id="A0A4P9Y1Z0"/>
<dbReference type="GO" id="GO:0031511">
    <property type="term" value="C:Mis6-Sim4 complex"/>
    <property type="evidence" value="ECO:0007669"/>
    <property type="project" value="TreeGrafter"/>
</dbReference>
<keyword evidence="4" id="KW-0158">Chromosome</keyword>
<comment type="similarity">
    <text evidence="3">Belongs to the CENP-O/MCM21 family.</text>
</comment>
<evidence type="ECO:0000256" key="2">
    <source>
        <dbReference type="ARBA" id="ARBA00004584"/>
    </source>
</evidence>